<proteinExistence type="predicted"/>
<dbReference type="PATRIC" id="fig|1263868.3.peg.377"/>
<feature type="region of interest" description="Disordered" evidence="1">
    <location>
        <begin position="1"/>
        <end position="34"/>
    </location>
</feature>
<name>M5SBP7_9BACT</name>
<sequence>MARPRIQAKPGADSDVSAMEDGDRKPCQPPAGNGGLHAIENAALGGALIAA</sequence>
<evidence type="ECO:0000256" key="1">
    <source>
        <dbReference type="SAM" id="MobiDB-lite"/>
    </source>
</evidence>
<gene>
    <name evidence="2" type="ORF">RESH_00348</name>
</gene>
<dbReference type="AlphaFoldDB" id="M5SBP7"/>
<evidence type="ECO:0000313" key="2">
    <source>
        <dbReference type="EMBL" id="EMI29078.1"/>
    </source>
</evidence>
<comment type="caution">
    <text evidence="2">The sequence shown here is derived from an EMBL/GenBank/DDBJ whole genome shotgun (WGS) entry which is preliminary data.</text>
</comment>
<evidence type="ECO:0000313" key="3">
    <source>
        <dbReference type="Proteomes" id="UP000011996"/>
    </source>
</evidence>
<accession>M5SBP7</accession>
<protein>
    <submittedName>
        <fullName evidence="2">Uncharacterized protein</fullName>
    </submittedName>
</protein>
<reference evidence="2 3" key="1">
    <citation type="journal article" date="2013" name="Mar. Genomics">
        <title>Expression of sulfatases in Rhodopirellula baltica and the diversity of sulfatases in the genus Rhodopirellula.</title>
        <authorList>
            <person name="Wegner C.E."/>
            <person name="Richter-Heitmann T."/>
            <person name="Klindworth A."/>
            <person name="Klockow C."/>
            <person name="Richter M."/>
            <person name="Achstetter T."/>
            <person name="Glockner F.O."/>
            <person name="Harder J."/>
        </authorList>
    </citation>
    <scope>NUCLEOTIDE SEQUENCE [LARGE SCALE GENOMIC DNA]</scope>
    <source>
        <strain evidence="2 3">SH398</strain>
    </source>
</reference>
<organism evidence="2 3">
    <name type="scientific">Rhodopirellula europaea SH398</name>
    <dbReference type="NCBI Taxonomy" id="1263868"/>
    <lineage>
        <taxon>Bacteria</taxon>
        <taxon>Pseudomonadati</taxon>
        <taxon>Planctomycetota</taxon>
        <taxon>Planctomycetia</taxon>
        <taxon>Pirellulales</taxon>
        <taxon>Pirellulaceae</taxon>
        <taxon>Rhodopirellula</taxon>
    </lineage>
</organism>
<dbReference type="EMBL" id="ANOF01000009">
    <property type="protein sequence ID" value="EMI29078.1"/>
    <property type="molecule type" value="Genomic_DNA"/>
</dbReference>
<dbReference type="Proteomes" id="UP000011996">
    <property type="component" value="Unassembled WGS sequence"/>
</dbReference>